<dbReference type="CDD" id="cd00158">
    <property type="entry name" value="RHOD"/>
    <property type="match status" value="1"/>
</dbReference>
<gene>
    <name evidence="2" type="ORF">ACFQ2J_15440</name>
</gene>
<proteinExistence type="predicted"/>
<evidence type="ECO:0000313" key="3">
    <source>
        <dbReference type="Proteomes" id="UP001596990"/>
    </source>
</evidence>
<accession>A0ABW3L3B3</accession>
<protein>
    <submittedName>
        <fullName evidence="2">Rhodanese-like domain-containing protein</fullName>
    </submittedName>
</protein>
<sequence>MEMFAVVVASILFIGINRYLLKKKYLKKLNDTVEKEDRFCVIDIRDYISAHRAPYPGAENIPLSYLSRALKERFDCPKEILVITDDERGARMAAKLIRKKQNKPIYYKTSVS</sequence>
<dbReference type="PROSITE" id="PS50206">
    <property type="entry name" value="RHODANESE_3"/>
    <property type="match status" value="1"/>
</dbReference>
<reference evidence="3" key="1">
    <citation type="journal article" date="2019" name="Int. J. Syst. Evol. Microbiol.">
        <title>The Global Catalogue of Microorganisms (GCM) 10K type strain sequencing project: providing services to taxonomists for standard genome sequencing and annotation.</title>
        <authorList>
            <consortium name="The Broad Institute Genomics Platform"/>
            <consortium name="The Broad Institute Genome Sequencing Center for Infectious Disease"/>
            <person name="Wu L."/>
            <person name="Ma J."/>
        </authorList>
    </citation>
    <scope>NUCLEOTIDE SEQUENCE [LARGE SCALE GENOMIC DNA]</scope>
    <source>
        <strain evidence="3">CCUG 56607</strain>
    </source>
</reference>
<dbReference type="RefSeq" id="WP_386062440.1">
    <property type="nucleotide sequence ID" value="NZ_JBHTKL010000005.1"/>
</dbReference>
<dbReference type="Proteomes" id="UP001596990">
    <property type="component" value="Unassembled WGS sequence"/>
</dbReference>
<keyword evidence="3" id="KW-1185">Reference proteome</keyword>
<dbReference type="InterPro" id="IPR036873">
    <property type="entry name" value="Rhodanese-like_dom_sf"/>
</dbReference>
<dbReference type="EMBL" id="JBHTKL010000005">
    <property type="protein sequence ID" value="MFD1020581.1"/>
    <property type="molecule type" value="Genomic_DNA"/>
</dbReference>
<evidence type="ECO:0000259" key="1">
    <source>
        <dbReference type="PROSITE" id="PS50206"/>
    </source>
</evidence>
<dbReference type="SUPFAM" id="SSF52821">
    <property type="entry name" value="Rhodanese/Cell cycle control phosphatase"/>
    <property type="match status" value="1"/>
</dbReference>
<dbReference type="InterPro" id="IPR001763">
    <property type="entry name" value="Rhodanese-like_dom"/>
</dbReference>
<feature type="domain" description="Rhodanese" evidence="1">
    <location>
        <begin position="35"/>
        <end position="100"/>
    </location>
</feature>
<name>A0ABW3L3B3_9BACI</name>
<dbReference type="Gene3D" id="3.40.250.10">
    <property type="entry name" value="Rhodanese-like domain"/>
    <property type="match status" value="1"/>
</dbReference>
<comment type="caution">
    <text evidence="2">The sequence shown here is derived from an EMBL/GenBank/DDBJ whole genome shotgun (WGS) entry which is preliminary data.</text>
</comment>
<organism evidence="2 3">
    <name type="scientific">Thalassobacillus hwangdonensis</name>
    <dbReference type="NCBI Taxonomy" id="546108"/>
    <lineage>
        <taxon>Bacteria</taxon>
        <taxon>Bacillati</taxon>
        <taxon>Bacillota</taxon>
        <taxon>Bacilli</taxon>
        <taxon>Bacillales</taxon>
        <taxon>Bacillaceae</taxon>
        <taxon>Thalassobacillus</taxon>
    </lineage>
</organism>
<evidence type="ECO:0000313" key="2">
    <source>
        <dbReference type="EMBL" id="MFD1020581.1"/>
    </source>
</evidence>